<dbReference type="PANTHER" id="PTHR39515">
    <property type="entry name" value="CONSERVED PROTEIN"/>
    <property type="match status" value="1"/>
</dbReference>
<evidence type="ECO:0000313" key="6">
    <source>
        <dbReference type="Proteomes" id="UP000549971"/>
    </source>
</evidence>
<dbReference type="SUPFAM" id="SSF46785">
    <property type="entry name" value="Winged helix' DNA-binding domain"/>
    <property type="match status" value="1"/>
</dbReference>
<dbReference type="Gene3D" id="1.10.10.10">
    <property type="entry name" value="Winged helix-like DNA-binding domain superfamily/Winged helix DNA-binding domain"/>
    <property type="match status" value="1"/>
</dbReference>
<evidence type="ECO:0000256" key="2">
    <source>
        <dbReference type="ARBA" id="ARBA00023125"/>
    </source>
</evidence>
<keyword evidence="6" id="KW-1185">Reference proteome</keyword>
<dbReference type="EMBL" id="JACHMY010000001">
    <property type="protein sequence ID" value="MBB5837930.1"/>
    <property type="molecule type" value="Genomic_DNA"/>
</dbReference>
<evidence type="ECO:0000256" key="1">
    <source>
        <dbReference type="ARBA" id="ARBA00023015"/>
    </source>
</evidence>
<accession>A0A7W9MW63</accession>
<dbReference type="InterPro" id="IPR000835">
    <property type="entry name" value="HTH_MarR-typ"/>
</dbReference>
<dbReference type="GO" id="GO:0003677">
    <property type="term" value="F:DNA binding"/>
    <property type="evidence" value="ECO:0007669"/>
    <property type="project" value="UniProtKB-KW"/>
</dbReference>
<sequence length="149" mass="16588">MPEVVAQQVKSDVGLASALRSSTLRLSRQIRRQREDGHDLTANQLGVLGALGKHDAMTVGELAAHEQVKPPSMTRIVSNMEDAGLVARRPHPTDKRQIVVELTDAAHALLRANRRRRDEWLQTKLKKLTPEERDILRKAAPVLERLAGS</sequence>
<reference evidence="5 6" key="1">
    <citation type="submission" date="2020-08" db="EMBL/GenBank/DDBJ databases">
        <title>Sequencing the genomes of 1000 actinobacteria strains.</title>
        <authorList>
            <person name="Klenk H.-P."/>
        </authorList>
    </citation>
    <scope>NUCLEOTIDE SEQUENCE [LARGE SCALE GENOMIC DNA]</scope>
    <source>
        <strain evidence="5 6">DSM 28967</strain>
    </source>
</reference>
<dbReference type="InterPro" id="IPR023187">
    <property type="entry name" value="Tscrpt_reg_MarR-type_CS"/>
</dbReference>
<dbReference type="SMART" id="SM00347">
    <property type="entry name" value="HTH_MARR"/>
    <property type="match status" value="1"/>
</dbReference>
<dbReference type="InterPro" id="IPR036390">
    <property type="entry name" value="WH_DNA-bd_sf"/>
</dbReference>
<dbReference type="Pfam" id="PF12802">
    <property type="entry name" value="MarR_2"/>
    <property type="match status" value="1"/>
</dbReference>
<evidence type="ECO:0000313" key="5">
    <source>
        <dbReference type="EMBL" id="MBB5837930.1"/>
    </source>
</evidence>
<organism evidence="5 6">
    <name type="scientific">Kribbella italica</name>
    <dbReference type="NCBI Taxonomy" id="1540520"/>
    <lineage>
        <taxon>Bacteria</taxon>
        <taxon>Bacillati</taxon>
        <taxon>Actinomycetota</taxon>
        <taxon>Actinomycetes</taxon>
        <taxon>Propionibacteriales</taxon>
        <taxon>Kribbellaceae</taxon>
        <taxon>Kribbella</taxon>
    </lineage>
</organism>
<keyword evidence="1" id="KW-0805">Transcription regulation</keyword>
<protein>
    <submittedName>
        <fullName evidence="5">DNA-binding MarR family transcriptional regulator</fullName>
    </submittedName>
</protein>
<feature type="domain" description="HTH marR-type" evidence="4">
    <location>
        <begin position="12"/>
        <end position="145"/>
    </location>
</feature>
<dbReference type="AlphaFoldDB" id="A0A7W9MW63"/>
<dbReference type="PRINTS" id="PR00598">
    <property type="entry name" value="HTHMARR"/>
</dbReference>
<evidence type="ECO:0000256" key="3">
    <source>
        <dbReference type="ARBA" id="ARBA00023163"/>
    </source>
</evidence>
<dbReference type="Proteomes" id="UP000549971">
    <property type="component" value="Unassembled WGS sequence"/>
</dbReference>
<name>A0A7W9MW63_9ACTN</name>
<dbReference type="InterPro" id="IPR052526">
    <property type="entry name" value="HTH-type_Bedaq_tolerance"/>
</dbReference>
<dbReference type="PANTHER" id="PTHR39515:SF2">
    <property type="entry name" value="HTH-TYPE TRANSCRIPTIONAL REGULATOR RV0880"/>
    <property type="match status" value="1"/>
</dbReference>
<proteinExistence type="predicted"/>
<dbReference type="GO" id="GO:0003700">
    <property type="term" value="F:DNA-binding transcription factor activity"/>
    <property type="evidence" value="ECO:0007669"/>
    <property type="project" value="InterPro"/>
</dbReference>
<dbReference type="InterPro" id="IPR036388">
    <property type="entry name" value="WH-like_DNA-bd_sf"/>
</dbReference>
<gene>
    <name evidence="5" type="ORF">HDA39_004664</name>
</gene>
<keyword evidence="2 5" id="KW-0238">DNA-binding</keyword>
<dbReference type="PROSITE" id="PS01117">
    <property type="entry name" value="HTH_MARR_1"/>
    <property type="match status" value="1"/>
</dbReference>
<dbReference type="RefSeq" id="WP_238356129.1">
    <property type="nucleotide sequence ID" value="NZ_JACHMY010000001.1"/>
</dbReference>
<evidence type="ECO:0000259" key="4">
    <source>
        <dbReference type="PROSITE" id="PS50995"/>
    </source>
</evidence>
<keyword evidence="3" id="KW-0804">Transcription</keyword>
<comment type="caution">
    <text evidence="5">The sequence shown here is derived from an EMBL/GenBank/DDBJ whole genome shotgun (WGS) entry which is preliminary data.</text>
</comment>
<dbReference type="PROSITE" id="PS50995">
    <property type="entry name" value="HTH_MARR_2"/>
    <property type="match status" value="1"/>
</dbReference>